<dbReference type="RefSeq" id="WP_232190291.1">
    <property type="nucleotide sequence ID" value="NZ_JAIOAP010000032.1"/>
</dbReference>
<keyword evidence="5" id="KW-1185">Reference proteome</keyword>
<dbReference type="EMBL" id="JASKHM010000033">
    <property type="protein sequence ID" value="MEQ4487179.1"/>
    <property type="molecule type" value="Genomic_DNA"/>
</dbReference>
<dbReference type="Gene3D" id="3.10.580.10">
    <property type="entry name" value="CBS-domain"/>
    <property type="match status" value="1"/>
</dbReference>
<dbReference type="PANTHER" id="PTHR43080:SF2">
    <property type="entry name" value="CBS DOMAIN-CONTAINING PROTEIN"/>
    <property type="match status" value="1"/>
</dbReference>
<evidence type="ECO:0000313" key="5">
    <source>
        <dbReference type="Proteomes" id="UP001493487"/>
    </source>
</evidence>
<reference evidence="4 5" key="1">
    <citation type="journal article" date="2023" name="Genome Announc.">
        <title>Pan-Genome Analyses of the Genus Cohnella and Proposal of the Novel Species Cohnella silvisoli sp. nov., Isolated from Forest Soil.</title>
        <authorList>
            <person name="Wang C."/>
            <person name="Mao L."/>
            <person name="Bao G."/>
            <person name="Zhu H."/>
        </authorList>
    </citation>
    <scope>NUCLEOTIDE SEQUENCE [LARGE SCALE GENOMIC DNA]</scope>
    <source>
        <strain evidence="4 5">NL03-T5-1</strain>
    </source>
</reference>
<evidence type="ECO:0000259" key="3">
    <source>
        <dbReference type="PROSITE" id="PS51371"/>
    </source>
</evidence>
<evidence type="ECO:0000256" key="1">
    <source>
        <dbReference type="ARBA" id="ARBA00023122"/>
    </source>
</evidence>
<dbReference type="InterPro" id="IPR051257">
    <property type="entry name" value="Diverse_CBS-Domain"/>
</dbReference>
<dbReference type="InterPro" id="IPR046342">
    <property type="entry name" value="CBS_dom_sf"/>
</dbReference>
<name>A0ABV1L4E5_9BACL</name>
<dbReference type="SMART" id="SM00116">
    <property type="entry name" value="CBS"/>
    <property type="match status" value="2"/>
</dbReference>
<evidence type="ECO:0000313" key="4">
    <source>
        <dbReference type="EMBL" id="MEQ4487179.1"/>
    </source>
</evidence>
<dbReference type="CDD" id="cd04622">
    <property type="entry name" value="CBS_pair_HRP1_like"/>
    <property type="match status" value="1"/>
</dbReference>
<dbReference type="PANTHER" id="PTHR43080">
    <property type="entry name" value="CBS DOMAIN-CONTAINING PROTEIN CBSX3, MITOCHONDRIAL"/>
    <property type="match status" value="1"/>
</dbReference>
<proteinExistence type="predicted"/>
<keyword evidence="1 2" id="KW-0129">CBS domain</keyword>
<accession>A0ABV1L4E5</accession>
<dbReference type="PROSITE" id="PS51371">
    <property type="entry name" value="CBS"/>
    <property type="match status" value="2"/>
</dbReference>
<dbReference type="Proteomes" id="UP001493487">
    <property type="component" value="Unassembled WGS sequence"/>
</dbReference>
<dbReference type="Pfam" id="PF00571">
    <property type="entry name" value="CBS"/>
    <property type="match status" value="2"/>
</dbReference>
<protein>
    <submittedName>
        <fullName evidence="4">CBS domain-containing protein</fullName>
    </submittedName>
</protein>
<sequence length="144" mass="15696">MRKIADIMSDDCVTVTPQDNIYQVAMLMKDHDIGFVPVIEGRKLVGVVTDRDLVIRGYADKLSDSTSVREVLTEDVQTVSSNMSVDEAATIMASSQIRRLPVVDDGQLMGVVSLGDLAVREIFVNEAGEALSDISEHGNQTFAH</sequence>
<evidence type="ECO:0000256" key="2">
    <source>
        <dbReference type="PROSITE-ProRule" id="PRU00703"/>
    </source>
</evidence>
<gene>
    <name evidence="4" type="ORF">QJS35_32885</name>
</gene>
<comment type="caution">
    <text evidence="4">The sequence shown here is derived from an EMBL/GenBank/DDBJ whole genome shotgun (WGS) entry which is preliminary data.</text>
</comment>
<dbReference type="SUPFAM" id="SSF54631">
    <property type="entry name" value="CBS-domain pair"/>
    <property type="match status" value="1"/>
</dbReference>
<feature type="domain" description="CBS" evidence="3">
    <location>
        <begin position="8"/>
        <end position="65"/>
    </location>
</feature>
<dbReference type="InterPro" id="IPR000644">
    <property type="entry name" value="CBS_dom"/>
</dbReference>
<organism evidence="4 5">
    <name type="scientific">Cohnella silvisoli</name>
    <dbReference type="NCBI Taxonomy" id="2873699"/>
    <lineage>
        <taxon>Bacteria</taxon>
        <taxon>Bacillati</taxon>
        <taxon>Bacillota</taxon>
        <taxon>Bacilli</taxon>
        <taxon>Bacillales</taxon>
        <taxon>Paenibacillaceae</taxon>
        <taxon>Cohnella</taxon>
    </lineage>
</organism>
<feature type="domain" description="CBS" evidence="3">
    <location>
        <begin position="72"/>
        <end position="129"/>
    </location>
</feature>